<dbReference type="GO" id="GO:0016301">
    <property type="term" value="F:kinase activity"/>
    <property type="evidence" value="ECO:0007669"/>
    <property type="project" value="UniProtKB-KW"/>
</dbReference>
<gene>
    <name evidence="2" type="ORF">E5676_scaffold602G00240</name>
    <name evidence="1" type="ORF">E6C27_scaffold21G004960</name>
</gene>
<keyword evidence="1" id="KW-0418">Kinase</keyword>
<reference evidence="3 4" key="1">
    <citation type="submission" date="2019-08" db="EMBL/GenBank/DDBJ databases">
        <title>Draft genome sequences of two oriental melons (Cucumis melo L. var makuwa).</title>
        <authorList>
            <person name="Kwon S.-Y."/>
        </authorList>
    </citation>
    <scope>NUCLEOTIDE SEQUENCE [LARGE SCALE GENOMIC DNA]</scope>
    <source>
        <strain evidence="4">cv. Chang Bougi</strain>
        <strain evidence="3">cv. SW 3</strain>
        <tissue evidence="1">Leaf</tissue>
    </source>
</reference>
<dbReference type="EMBL" id="SSTE01000903">
    <property type="protein sequence ID" value="KAA0066417.1"/>
    <property type="molecule type" value="Genomic_DNA"/>
</dbReference>
<name>A0A5A7VH47_CUCMM</name>
<dbReference type="Proteomes" id="UP000321947">
    <property type="component" value="Unassembled WGS sequence"/>
</dbReference>
<protein>
    <submittedName>
        <fullName evidence="1 2">Leucine-rich repeat receptor-like serine/threonine-protein kinase</fullName>
    </submittedName>
</protein>
<proteinExistence type="predicted"/>
<evidence type="ECO:0000313" key="1">
    <source>
        <dbReference type="EMBL" id="KAA0066417.1"/>
    </source>
</evidence>
<keyword evidence="1" id="KW-0675">Receptor</keyword>
<evidence type="ECO:0000313" key="4">
    <source>
        <dbReference type="Proteomes" id="UP000321947"/>
    </source>
</evidence>
<evidence type="ECO:0000313" key="3">
    <source>
        <dbReference type="Proteomes" id="UP000321393"/>
    </source>
</evidence>
<dbReference type="EMBL" id="SSTD01016371">
    <property type="protein sequence ID" value="TYK00868.1"/>
    <property type="molecule type" value="Genomic_DNA"/>
</dbReference>
<keyword evidence="1" id="KW-0808">Transferase</keyword>
<dbReference type="AlphaFoldDB" id="A0A5A7VH47"/>
<organism evidence="1 3">
    <name type="scientific">Cucumis melo var. makuwa</name>
    <name type="common">Oriental melon</name>
    <dbReference type="NCBI Taxonomy" id="1194695"/>
    <lineage>
        <taxon>Eukaryota</taxon>
        <taxon>Viridiplantae</taxon>
        <taxon>Streptophyta</taxon>
        <taxon>Embryophyta</taxon>
        <taxon>Tracheophyta</taxon>
        <taxon>Spermatophyta</taxon>
        <taxon>Magnoliopsida</taxon>
        <taxon>eudicotyledons</taxon>
        <taxon>Gunneridae</taxon>
        <taxon>Pentapetalae</taxon>
        <taxon>rosids</taxon>
        <taxon>fabids</taxon>
        <taxon>Cucurbitales</taxon>
        <taxon>Cucurbitaceae</taxon>
        <taxon>Benincaseae</taxon>
        <taxon>Cucumis</taxon>
    </lineage>
</organism>
<comment type="caution">
    <text evidence="1">The sequence shown here is derived from an EMBL/GenBank/DDBJ whole genome shotgun (WGS) entry which is preliminary data.</text>
</comment>
<sequence>MREHSMLPKGDMVRYTKSIGKRILTTKTFMFCVTAKKATEAGTRFKFSMFMRMEKNKTCTTKNYMDKRQKEEGRGLSLGCDDVYAQHVYFVERCRDMSVEQECAVGREKKEEWSLYTPRNYRCEEF</sequence>
<accession>A0A5A7VH47</accession>
<dbReference type="Proteomes" id="UP000321393">
    <property type="component" value="Unassembled WGS sequence"/>
</dbReference>
<evidence type="ECO:0000313" key="2">
    <source>
        <dbReference type="EMBL" id="TYK00868.1"/>
    </source>
</evidence>